<sequence>MFDSTCMDFKEAFRFCHAMNIDDVGPKEDNQLMSGLQQLLMSTVSTATKCLVGTLKYDRAYKVILDTASFNNTQSRYLPQ</sequence>
<dbReference type="AlphaFoldDB" id="A0AAN9EL23"/>
<proteinExistence type="predicted"/>
<keyword evidence="2" id="KW-1185">Reference proteome</keyword>
<dbReference type="EMBL" id="JAYWIO010000005">
    <property type="protein sequence ID" value="KAK7259544.1"/>
    <property type="molecule type" value="Genomic_DNA"/>
</dbReference>
<reference evidence="1 2" key="1">
    <citation type="submission" date="2024-01" db="EMBL/GenBank/DDBJ databases">
        <title>The genomes of 5 underutilized Papilionoideae crops provide insights into root nodulation and disease resistanc.</title>
        <authorList>
            <person name="Yuan L."/>
        </authorList>
    </citation>
    <scope>NUCLEOTIDE SEQUENCE [LARGE SCALE GENOMIC DNA]</scope>
    <source>
        <strain evidence="1">ZHUSHIDOU_FW_LH</strain>
        <tissue evidence="1">Leaf</tissue>
    </source>
</reference>
<evidence type="ECO:0000313" key="1">
    <source>
        <dbReference type="EMBL" id="KAK7259544.1"/>
    </source>
</evidence>
<organism evidence="1 2">
    <name type="scientific">Crotalaria pallida</name>
    <name type="common">Smooth rattlebox</name>
    <name type="synonym">Crotalaria striata</name>
    <dbReference type="NCBI Taxonomy" id="3830"/>
    <lineage>
        <taxon>Eukaryota</taxon>
        <taxon>Viridiplantae</taxon>
        <taxon>Streptophyta</taxon>
        <taxon>Embryophyta</taxon>
        <taxon>Tracheophyta</taxon>
        <taxon>Spermatophyta</taxon>
        <taxon>Magnoliopsida</taxon>
        <taxon>eudicotyledons</taxon>
        <taxon>Gunneridae</taxon>
        <taxon>Pentapetalae</taxon>
        <taxon>rosids</taxon>
        <taxon>fabids</taxon>
        <taxon>Fabales</taxon>
        <taxon>Fabaceae</taxon>
        <taxon>Papilionoideae</taxon>
        <taxon>50 kb inversion clade</taxon>
        <taxon>genistoids sensu lato</taxon>
        <taxon>core genistoids</taxon>
        <taxon>Crotalarieae</taxon>
        <taxon>Crotalaria</taxon>
    </lineage>
</organism>
<gene>
    <name evidence="1" type="ORF">RIF29_25153</name>
</gene>
<dbReference type="Proteomes" id="UP001372338">
    <property type="component" value="Unassembled WGS sequence"/>
</dbReference>
<name>A0AAN9EL23_CROPI</name>
<evidence type="ECO:0000313" key="2">
    <source>
        <dbReference type="Proteomes" id="UP001372338"/>
    </source>
</evidence>
<protein>
    <submittedName>
        <fullName evidence="1">Uncharacterized protein</fullName>
    </submittedName>
</protein>
<comment type="caution">
    <text evidence="1">The sequence shown here is derived from an EMBL/GenBank/DDBJ whole genome shotgun (WGS) entry which is preliminary data.</text>
</comment>
<accession>A0AAN9EL23</accession>